<dbReference type="EMBL" id="FQYX01000021">
    <property type="protein sequence ID" value="SHJ43824.1"/>
    <property type="molecule type" value="Genomic_DNA"/>
</dbReference>
<dbReference type="PANTHER" id="PTHR46566">
    <property type="entry name" value="1-PHOSPHOFRUCTOKINASE-RELATED"/>
    <property type="match status" value="1"/>
</dbReference>
<protein>
    <submittedName>
        <fullName evidence="8">6-phosphofructokinase 2</fullName>
    </submittedName>
</protein>
<keyword evidence="3" id="KW-0547">Nucleotide-binding</keyword>
<reference evidence="8 9" key="1">
    <citation type="submission" date="2016-11" db="EMBL/GenBank/DDBJ databases">
        <authorList>
            <person name="Jaros S."/>
            <person name="Januszkiewicz K."/>
            <person name="Wedrychowicz H."/>
        </authorList>
    </citation>
    <scope>NUCLEOTIDE SEQUENCE [LARGE SCALE GENOMIC DNA]</scope>
    <source>
        <strain evidence="8 9">CGMCC 1.8863</strain>
    </source>
</reference>
<evidence type="ECO:0000259" key="7">
    <source>
        <dbReference type="Pfam" id="PF00294"/>
    </source>
</evidence>
<dbReference type="AlphaFoldDB" id="A0A1M6JAW3"/>
<dbReference type="GO" id="GO:0005524">
    <property type="term" value="F:ATP binding"/>
    <property type="evidence" value="ECO:0007669"/>
    <property type="project" value="UniProtKB-KW"/>
</dbReference>
<dbReference type="Proteomes" id="UP000184231">
    <property type="component" value="Unassembled WGS sequence"/>
</dbReference>
<dbReference type="CDD" id="cd01164">
    <property type="entry name" value="FruK_PfkB_like"/>
    <property type="match status" value="1"/>
</dbReference>
<sequence length="326" mass="34808">MVFDGTKEMQKIITLTVNPLVDKNTTVVGLRPDTNLAATQAFYHAGGGGINVSRAIHNLGGSSMALFLEGGRTGAHLANLLGSAGIPIKTVHISGHTRENFAVKDRVTQLAYRFSMPGPFVKEAEWKACLTAVEGILNPGDYLVASGKLTTGIPDDFYLQLADIAEAKGAKLVLDTKGKALLEAIKGRIYLLKPNLAELSELCGVSYISYSELEPLAKNFINRHSCEFMVVSLGAKGALLVSAQNIAYIPGVVVSQQSIIGAGDSMVAGMVCSSFQGATPLEMVQYGVACGTATTMRAGTKLCKKEDVEGIYEWIQLREKETNKSF</sequence>
<dbReference type="STRING" id="558155.SAMN04487911_12130"/>
<dbReference type="PANTHER" id="PTHR46566:SF2">
    <property type="entry name" value="ATP-DEPENDENT 6-PHOSPHOFRUCTOKINASE ISOZYME 2"/>
    <property type="match status" value="1"/>
</dbReference>
<dbReference type="PROSITE" id="PS00583">
    <property type="entry name" value="PFKB_KINASES_1"/>
    <property type="match status" value="1"/>
</dbReference>
<evidence type="ECO:0000256" key="2">
    <source>
        <dbReference type="ARBA" id="ARBA00022679"/>
    </source>
</evidence>
<evidence type="ECO:0000256" key="3">
    <source>
        <dbReference type="ARBA" id="ARBA00022741"/>
    </source>
</evidence>
<dbReference type="PIRSF" id="PIRSF000535">
    <property type="entry name" value="1PFK/6PFK/LacC"/>
    <property type="match status" value="1"/>
</dbReference>
<dbReference type="GO" id="GO:0003872">
    <property type="term" value="F:6-phosphofructokinase activity"/>
    <property type="evidence" value="ECO:0007669"/>
    <property type="project" value="TreeGrafter"/>
</dbReference>
<evidence type="ECO:0000256" key="4">
    <source>
        <dbReference type="ARBA" id="ARBA00022777"/>
    </source>
</evidence>
<dbReference type="InterPro" id="IPR029056">
    <property type="entry name" value="Ribokinase-like"/>
</dbReference>
<keyword evidence="5" id="KW-0067">ATP-binding</keyword>
<dbReference type="InterPro" id="IPR011611">
    <property type="entry name" value="PfkB_dom"/>
</dbReference>
<proteinExistence type="inferred from homology"/>
<evidence type="ECO:0000256" key="6">
    <source>
        <dbReference type="PIRNR" id="PIRNR000535"/>
    </source>
</evidence>
<dbReference type="Gene3D" id="3.40.1190.20">
    <property type="match status" value="1"/>
</dbReference>
<keyword evidence="4 8" id="KW-0418">Kinase</keyword>
<evidence type="ECO:0000256" key="5">
    <source>
        <dbReference type="ARBA" id="ARBA00022840"/>
    </source>
</evidence>
<dbReference type="Pfam" id="PF00294">
    <property type="entry name" value="PfkB"/>
    <property type="match status" value="1"/>
</dbReference>
<gene>
    <name evidence="8" type="ORF">SAMN04487911_12130</name>
</gene>
<dbReference type="InterPro" id="IPR017583">
    <property type="entry name" value="Tagatose/fructose_Pkinase"/>
</dbReference>
<accession>A0A1M6JAW3</accession>
<dbReference type="NCBIfam" id="TIGR03168">
    <property type="entry name" value="1-PFK"/>
    <property type="match status" value="1"/>
</dbReference>
<dbReference type="SUPFAM" id="SSF53613">
    <property type="entry name" value="Ribokinase-like"/>
    <property type="match status" value="1"/>
</dbReference>
<name>A0A1M6JAW3_9FLAO</name>
<dbReference type="GO" id="GO:0005829">
    <property type="term" value="C:cytosol"/>
    <property type="evidence" value="ECO:0007669"/>
    <property type="project" value="TreeGrafter"/>
</dbReference>
<dbReference type="InterPro" id="IPR002173">
    <property type="entry name" value="Carboh/pur_kinase_PfkB_CS"/>
</dbReference>
<organism evidence="8 9">
    <name type="scientific">Arenibacter nanhaiticus</name>
    <dbReference type="NCBI Taxonomy" id="558155"/>
    <lineage>
        <taxon>Bacteria</taxon>
        <taxon>Pseudomonadati</taxon>
        <taxon>Bacteroidota</taxon>
        <taxon>Flavobacteriia</taxon>
        <taxon>Flavobacteriales</taxon>
        <taxon>Flavobacteriaceae</taxon>
        <taxon>Arenibacter</taxon>
    </lineage>
</organism>
<keyword evidence="2 6" id="KW-0808">Transferase</keyword>
<comment type="similarity">
    <text evidence="1">Belongs to the carbohydrate kinase PfkB family.</text>
</comment>
<evidence type="ECO:0000256" key="1">
    <source>
        <dbReference type="ARBA" id="ARBA00010688"/>
    </source>
</evidence>
<evidence type="ECO:0000313" key="9">
    <source>
        <dbReference type="Proteomes" id="UP000184231"/>
    </source>
</evidence>
<feature type="domain" description="Carbohydrate kinase PfkB" evidence="7">
    <location>
        <begin position="26"/>
        <end position="304"/>
    </location>
</feature>
<evidence type="ECO:0000313" key="8">
    <source>
        <dbReference type="EMBL" id="SHJ43824.1"/>
    </source>
</evidence>
<keyword evidence="9" id="KW-1185">Reference proteome</keyword>